<dbReference type="PROSITE" id="PS00105">
    <property type="entry name" value="AA_TRANSFER_CLASS_1"/>
    <property type="match status" value="1"/>
</dbReference>
<organism evidence="4 5">
    <name type="scientific">Rhinocladiella mackenziei CBS 650.93</name>
    <dbReference type="NCBI Taxonomy" id="1442369"/>
    <lineage>
        <taxon>Eukaryota</taxon>
        <taxon>Fungi</taxon>
        <taxon>Dikarya</taxon>
        <taxon>Ascomycota</taxon>
        <taxon>Pezizomycotina</taxon>
        <taxon>Eurotiomycetes</taxon>
        <taxon>Chaetothyriomycetidae</taxon>
        <taxon>Chaetothyriales</taxon>
        <taxon>Herpotrichiellaceae</taxon>
        <taxon>Rhinocladiella</taxon>
    </lineage>
</organism>
<sequence length="454" mass="51040">MDSRDKHELSTLSARAQACANPDKFDNPIWDIILNLWHPEENPDGFVSVGVAENTLMHAELQEHVMNNVKIPQRAFTYGDGPLGSTRLRRAVARFLNRRLHPVVPLEMEHIIVTNGVSSGIEHTSWACCNPGDAFLLGQPHYGAFVPDIALRPGVEVVKVQFGTIDPMSVEAVEQYESALLAAKERGVRTRGLMLCSPHNPLGRCYSREALVAYMRLCQKYQIHLVSDEIYAFSTWKNRHHTHPVPVEFTSVLSVPLDGIIDPALVHVLWGMSKDFGANGLRVGYIISQHNQAFRRALLDVAIYSYASSVSEHIAANILEDDVWVDRYMKTNQARLADSYNFVVNFLEQHHIPFWPGGNAAFFLWVDLGMAYVERNPEWKTSGKPDTALTAEIMQLLLKNKVFLASGIYFGAETPGLFRIVFSHPKPLLEEALKRIMKSIGESEMSGPWPRSKL</sequence>
<dbReference type="EMBL" id="KN847481">
    <property type="protein sequence ID" value="KIX01390.1"/>
    <property type="molecule type" value="Genomic_DNA"/>
</dbReference>
<dbReference type="GO" id="GO:0008483">
    <property type="term" value="F:transaminase activity"/>
    <property type="evidence" value="ECO:0007669"/>
    <property type="project" value="TreeGrafter"/>
</dbReference>
<keyword evidence="5" id="KW-1185">Reference proteome</keyword>
<dbReference type="SUPFAM" id="SSF53383">
    <property type="entry name" value="PLP-dependent transferases"/>
    <property type="match status" value="1"/>
</dbReference>
<dbReference type="VEuPathDB" id="FungiDB:Z518_09115"/>
<accession>A0A0D2IXT6</accession>
<name>A0A0D2IXT6_9EURO</name>
<evidence type="ECO:0000259" key="3">
    <source>
        <dbReference type="Pfam" id="PF00155"/>
    </source>
</evidence>
<dbReference type="Proteomes" id="UP000053617">
    <property type="component" value="Unassembled WGS sequence"/>
</dbReference>
<dbReference type="GO" id="GO:0006520">
    <property type="term" value="P:amino acid metabolic process"/>
    <property type="evidence" value="ECO:0007669"/>
    <property type="project" value="TreeGrafter"/>
</dbReference>
<evidence type="ECO:0000313" key="4">
    <source>
        <dbReference type="EMBL" id="KIX01390.1"/>
    </source>
</evidence>
<dbReference type="HOGENOM" id="CLU_017584_1_2_1"/>
<dbReference type="Gene3D" id="3.90.1150.10">
    <property type="entry name" value="Aspartate Aminotransferase, domain 1"/>
    <property type="match status" value="1"/>
</dbReference>
<dbReference type="InterPro" id="IPR050478">
    <property type="entry name" value="Ethylene_sulfur-biosynth"/>
</dbReference>
<dbReference type="OrthoDB" id="7042322at2759"/>
<evidence type="ECO:0000256" key="2">
    <source>
        <dbReference type="ARBA" id="ARBA00022898"/>
    </source>
</evidence>
<dbReference type="Pfam" id="PF00155">
    <property type="entry name" value="Aminotran_1_2"/>
    <property type="match status" value="1"/>
</dbReference>
<feature type="domain" description="Aminotransferase class I/classII large" evidence="3">
    <location>
        <begin position="74"/>
        <end position="436"/>
    </location>
</feature>
<dbReference type="GO" id="GO:0030170">
    <property type="term" value="F:pyridoxal phosphate binding"/>
    <property type="evidence" value="ECO:0007669"/>
    <property type="project" value="InterPro"/>
</dbReference>
<protein>
    <submittedName>
        <fullName evidence="4">Rhinocladiella mackenziei CBS 650.93 unplaced genomic scaffold supercont1.7, whole genome shotgun sequence</fullName>
    </submittedName>
</protein>
<dbReference type="InterPro" id="IPR015424">
    <property type="entry name" value="PyrdxlP-dep_Trfase"/>
</dbReference>
<dbReference type="RefSeq" id="XP_013268526.1">
    <property type="nucleotide sequence ID" value="XM_013413072.1"/>
</dbReference>
<keyword evidence="2" id="KW-0663">Pyridoxal phosphate</keyword>
<dbReference type="InterPro" id="IPR004838">
    <property type="entry name" value="NHTrfase_class1_PyrdxlP-BS"/>
</dbReference>
<dbReference type="AlphaFoldDB" id="A0A0D2IXT6"/>
<comment type="similarity">
    <text evidence="1">Belongs to the class-I pyridoxal-phosphate-dependent aminotransferase family.</text>
</comment>
<reference evidence="4 5" key="1">
    <citation type="submission" date="2015-01" db="EMBL/GenBank/DDBJ databases">
        <title>The Genome Sequence of Rhinocladiella mackenzie CBS 650.93.</title>
        <authorList>
            <consortium name="The Broad Institute Genomics Platform"/>
            <person name="Cuomo C."/>
            <person name="de Hoog S."/>
            <person name="Gorbushina A."/>
            <person name="Stielow B."/>
            <person name="Teixiera M."/>
            <person name="Abouelleil A."/>
            <person name="Chapman S.B."/>
            <person name="Priest M."/>
            <person name="Young S.K."/>
            <person name="Wortman J."/>
            <person name="Nusbaum C."/>
            <person name="Birren B."/>
        </authorList>
    </citation>
    <scope>NUCLEOTIDE SEQUENCE [LARGE SCALE GENOMIC DNA]</scope>
    <source>
        <strain evidence="4 5">CBS 650.93</strain>
    </source>
</reference>
<dbReference type="Gene3D" id="3.40.640.10">
    <property type="entry name" value="Type I PLP-dependent aspartate aminotransferase-like (Major domain)"/>
    <property type="match status" value="1"/>
</dbReference>
<dbReference type="STRING" id="1442369.A0A0D2IXT6"/>
<dbReference type="InterPro" id="IPR004839">
    <property type="entry name" value="Aminotransferase_I/II_large"/>
</dbReference>
<dbReference type="InterPro" id="IPR015421">
    <property type="entry name" value="PyrdxlP-dep_Trfase_major"/>
</dbReference>
<dbReference type="PANTHER" id="PTHR43795:SF63">
    <property type="entry name" value="PUTATIVE (AFU_ORTHOLOGUE AFUA_4G00630)-RELATED"/>
    <property type="match status" value="1"/>
</dbReference>
<dbReference type="PRINTS" id="PR00753">
    <property type="entry name" value="ACCSYNTHASE"/>
</dbReference>
<evidence type="ECO:0000313" key="5">
    <source>
        <dbReference type="Proteomes" id="UP000053617"/>
    </source>
</evidence>
<proteinExistence type="inferred from homology"/>
<gene>
    <name evidence="4" type="ORF">Z518_09115</name>
</gene>
<dbReference type="PANTHER" id="PTHR43795">
    <property type="entry name" value="BIFUNCTIONAL ASPARTATE AMINOTRANSFERASE AND GLUTAMATE/ASPARTATE-PREPHENATE AMINOTRANSFERASE-RELATED"/>
    <property type="match status" value="1"/>
</dbReference>
<evidence type="ECO:0000256" key="1">
    <source>
        <dbReference type="ARBA" id="ARBA00007441"/>
    </source>
</evidence>
<dbReference type="CDD" id="cd00609">
    <property type="entry name" value="AAT_like"/>
    <property type="match status" value="1"/>
</dbReference>
<dbReference type="InterPro" id="IPR015422">
    <property type="entry name" value="PyrdxlP-dep_Trfase_small"/>
</dbReference>
<dbReference type="GeneID" id="25297186"/>